<evidence type="ECO:0000256" key="3">
    <source>
        <dbReference type="ARBA" id="ARBA00022806"/>
    </source>
</evidence>
<dbReference type="GO" id="GO:0005524">
    <property type="term" value="F:ATP binding"/>
    <property type="evidence" value="ECO:0007669"/>
    <property type="project" value="UniProtKB-UniRule"/>
</dbReference>
<accession>A0A8I2AHK0</accession>
<keyword evidence="2 6" id="KW-0378">Hydrolase</keyword>
<evidence type="ECO:0000256" key="6">
    <source>
        <dbReference type="PROSITE-ProRule" id="PRU00560"/>
    </source>
</evidence>
<keyword evidence="4 6" id="KW-0067">ATP-binding</keyword>
<dbReference type="GO" id="GO:0016787">
    <property type="term" value="F:hydrolase activity"/>
    <property type="evidence" value="ECO:0007669"/>
    <property type="project" value="UniProtKB-UniRule"/>
</dbReference>
<dbReference type="EMBL" id="JAGKLY010000001">
    <property type="protein sequence ID" value="MBQ0267422.1"/>
    <property type="molecule type" value="Genomic_DNA"/>
</dbReference>
<gene>
    <name evidence="8" type="ORF">J7T18_03790</name>
</gene>
<dbReference type="Gene3D" id="3.40.50.300">
    <property type="entry name" value="P-loop containing nucleotide triphosphate hydrolases"/>
    <property type="match status" value="2"/>
</dbReference>
<dbReference type="GO" id="GO:0003677">
    <property type="term" value="F:DNA binding"/>
    <property type="evidence" value="ECO:0007669"/>
    <property type="project" value="InterPro"/>
</dbReference>
<dbReference type="Proteomes" id="UP000674270">
    <property type="component" value="Unassembled WGS sequence"/>
</dbReference>
<evidence type="ECO:0000256" key="1">
    <source>
        <dbReference type="ARBA" id="ARBA00022741"/>
    </source>
</evidence>
<keyword evidence="3 6" id="KW-0347">Helicase</keyword>
<feature type="binding site" evidence="6">
    <location>
        <begin position="39"/>
        <end position="46"/>
    </location>
    <ligand>
        <name>ATP</name>
        <dbReference type="ChEBI" id="CHEBI:30616"/>
    </ligand>
</feature>
<evidence type="ECO:0000256" key="5">
    <source>
        <dbReference type="ARBA" id="ARBA00034923"/>
    </source>
</evidence>
<proteinExistence type="predicted"/>
<dbReference type="PANTHER" id="PTHR11070:SF2">
    <property type="entry name" value="ATP-DEPENDENT DNA HELICASE SRS2"/>
    <property type="match status" value="1"/>
</dbReference>
<dbReference type="Pfam" id="PF13245">
    <property type="entry name" value="AAA_19"/>
    <property type="match status" value="1"/>
</dbReference>
<evidence type="ECO:0000313" key="9">
    <source>
        <dbReference type="Proteomes" id="UP000674270"/>
    </source>
</evidence>
<dbReference type="SUPFAM" id="SSF52540">
    <property type="entry name" value="P-loop containing nucleoside triphosphate hydrolases"/>
    <property type="match status" value="1"/>
</dbReference>
<dbReference type="PANTHER" id="PTHR11070">
    <property type="entry name" value="UVRD / RECB / PCRA DNA HELICASE FAMILY MEMBER"/>
    <property type="match status" value="1"/>
</dbReference>
<dbReference type="AlphaFoldDB" id="A0A8I2AHK0"/>
<keyword evidence="1 6" id="KW-0547">Nucleotide-binding</keyword>
<comment type="caution">
    <text evidence="8">The sequence shown here is derived from an EMBL/GenBank/DDBJ whole genome shotgun (WGS) entry which is preliminary data.</text>
</comment>
<name>A0A8I2AHK0_9GAMM</name>
<organism evidence="8 9">
    <name type="scientific">Providencia huaxiensis</name>
    <dbReference type="NCBI Taxonomy" id="2027290"/>
    <lineage>
        <taxon>Bacteria</taxon>
        <taxon>Pseudomonadati</taxon>
        <taxon>Pseudomonadota</taxon>
        <taxon>Gammaproteobacteria</taxon>
        <taxon>Enterobacterales</taxon>
        <taxon>Morganellaceae</taxon>
        <taxon>Providencia</taxon>
    </lineage>
</organism>
<dbReference type="GO" id="GO:0043138">
    <property type="term" value="F:3'-5' DNA helicase activity"/>
    <property type="evidence" value="ECO:0007669"/>
    <property type="project" value="TreeGrafter"/>
</dbReference>
<evidence type="ECO:0000256" key="4">
    <source>
        <dbReference type="ARBA" id="ARBA00022840"/>
    </source>
</evidence>
<dbReference type="GO" id="GO:0000725">
    <property type="term" value="P:recombinational repair"/>
    <property type="evidence" value="ECO:0007669"/>
    <property type="project" value="TreeGrafter"/>
</dbReference>
<protein>
    <recommendedName>
        <fullName evidence="5">DNA 3'-5' helicase II</fullName>
    </recommendedName>
</protein>
<dbReference type="RefSeq" id="WP_210848060.1">
    <property type="nucleotide sequence ID" value="NZ_JAGKLY010000001.1"/>
</dbReference>
<evidence type="ECO:0000256" key="2">
    <source>
        <dbReference type="ARBA" id="ARBA00022801"/>
    </source>
</evidence>
<evidence type="ECO:0000259" key="7">
    <source>
        <dbReference type="PROSITE" id="PS51198"/>
    </source>
</evidence>
<evidence type="ECO:0000313" key="8">
    <source>
        <dbReference type="EMBL" id="MBQ0267422.1"/>
    </source>
</evidence>
<sequence>MSTDFFLAETRSANHDDSVDDIIKKCIHSKSKQSFITFAGAGSGKTYSLKQALIYLKDKHSIDFSRKGKQVAIITYTNNAADEISNRIDKHPMFTISTIHSFCWTSIKGFNEDIRLWYLNAIPKEIARIEELERKGRSGKASDTRKKTLIRLNAKLEWLSEPQKFVYDPNGINSSKNALSHTDVLNIFSDFLTKKPVMKELLASKYPFIFIDESQDTDKTVINSFFNLQQSKQDQIVIGLFGDTMQRIFGAGDEELGLKSPPVPGWEVINKEMNHRSARRIVGLGNQIRSTVDNRKQYAREGAPEGYIRYYLLPQNVENKAEIETNIRREMANLTGDLDWNDIAGKNTAVLLLEHKMAARRLGFHLLWEKLEQVSNLKNSMSDGSNTELNFFANIILPLADASLNGKHAELMSILRKYNSPLLEPEIFEANKDDPLFSARTAEYEFKATITNNDVSFQSVLDILARYNLMKIPSKLQSFLTLNEAQSISMTTENSASSIDTNEFEAWADALKTRFFQIRDYKKYISDESKYRTHQGVKGNEFEHVMVIMDDNEAGGFMFSYEKYFGVKGLSTSSSKKQNTEEQKLKGLERTGRLFYVTSTRAKFSLVHVIYTSDVQALKNKLIDKKLARADEIIEPQTTETNIVRF</sequence>
<dbReference type="InterPro" id="IPR027417">
    <property type="entry name" value="P-loop_NTPase"/>
</dbReference>
<dbReference type="PROSITE" id="PS51198">
    <property type="entry name" value="UVRD_HELICASE_ATP_BIND"/>
    <property type="match status" value="1"/>
</dbReference>
<feature type="domain" description="UvrD-like helicase ATP-binding" evidence="7">
    <location>
        <begin position="18"/>
        <end position="291"/>
    </location>
</feature>
<reference evidence="8" key="1">
    <citation type="submission" date="2021-03" db="EMBL/GenBank/DDBJ databases">
        <authorList>
            <person name="Stanton E."/>
        </authorList>
    </citation>
    <scope>NUCLEOTIDE SEQUENCE</scope>
    <source>
        <strain evidence="8">2020EL-00113</strain>
    </source>
</reference>
<dbReference type="InterPro" id="IPR000212">
    <property type="entry name" value="DNA_helicase_UvrD/REP"/>
</dbReference>
<dbReference type="InterPro" id="IPR014016">
    <property type="entry name" value="UvrD-like_ATP-bd"/>
</dbReference>